<dbReference type="EMBL" id="MBLM01000176">
    <property type="protein sequence ID" value="OHV28592.1"/>
    <property type="molecule type" value="Genomic_DNA"/>
</dbReference>
<evidence type="ECO:0008006" key="3">
    <source>
        <dbReference type="Google" id="ProtNLM"/>
    </source>
</evidence>
<name>A0A1S1Q651_9ACTN</name>
<organism evidence="1 2">
    <name type="scientific">Parafrankia colletiae</name>
    <dbReference type="NCBI Taxonomy" id="573497"/>
    <lineage>
        <taxon>Bacteria</taxon>
        <taxon>Bacillati</taxon>
        <taxon>Actinomycetota</taxon>
        <taxon>Actinomycetes</taxon>
        <taxon>Frankiales</taxon>
        <taxon>Frankiaceae</taxon>
        <taxon>Parafrankia</taxon>
    </lineage>
</organism>
<reference evidence="2" key="1">
    <citation type="submission" date="2016-07" db="EMBL/GenBank/DDBJ databases">
        <title>Sequence Frankia sp. strain CcI1.17.</title>
        <authorList>
            <person name="Ghodhbane-Gtari F."/>
            <person name="Swanson E."/>
            <person name="Gueddou A."/>
            <person name="Morris K."/>
            <person name="Hezbri K."/>
            <person name="Ktari A."/>
            <person name="Nouioui I."/>
            <person name="Abebe-Akele F."/>
            <person name="Simpson S."/>
            <person name="Thomas K."/>
            <person name="Gtari M."/>
            <person name="Tisa L.S."/>
            <person name="Hurst S."/>
        </authorList>
    </citation>
    <scope>NUCLEOTIDE SEQUENCE [LARGE SCALE GENOMIC DNA]</scope>
    <source>
        <strain evidence="2">Cc1.17</strain>
    </source>
</reference>
<keyword evidence="2" id="KW-1185">Reference proteome</keyword>
<sequence length="140" mass="14746">MMAVFSSPAHAATNPYSRFSACSNEFGGSWSDTSDGHRTLSTPSGAKGGDVYLLYNSATGYNCVVTIKTAYVGAPSFTNAGLLVDDGTGWHDDSGDFGYYAAVQWYARGKCVQYDGMIASPGGSPDTIAFGNRYTWGNCG</sequence>
<evidence type="ECO:0000313" key="1">
    <source>
        <dbReference type="EMBL" id="OHV28592.1"/>
    </source>
</evidence>
<gene>
    <name evidence="1" type="ORF">CC117_30280</name>
</gene>
<accession>A0A1S1Q651</accession>
<dbReference type="Proteomes" id="UP000179627">
    <property type="component" value="Unassembled WGS sequence"/>
</dbReference>
<protein>
    <recommendedName>
        <fullName evidence="3">Spore-associated protein A</fullName>
    </recommendedName>
</protein>
<proteinExistence type="predicted"/>
<evidence type="ECO:0000313" key="2">
    <source>
        <dbReference type="Proteomes" id="UP000179627"/>
    </source>
</evidence>
<dbReference type="AlphaFoldDB" id="A0A1S1Q651"/>
<comment type="caution">
    <text evidence="1">The sequence shown here is derived from an EMBL/GenBank/DDBJ whole genome shotgun (WGS) entry which is preliminary data.</text>
</comment>